<gene>
    <name evidence="4" type="ORF">DK427_13110</name>
</gene>
<dbReference type="KEGG" id="meti:DK427_13110"/>
<sequence length="311" mass="33579">MAETHFDGGQGAAPGGRPGRGRGRGIPLKAIGRAEPRARRSPAVPERATPRGLHRDPILAAVPRVGLGGLPIAVHGREEATALLVDLALDRRGRDAPPPIITSANGQVLSLCARDPEIRRLFETSDLIHADGAPLVFASYLRDRALRLPERVATTDLFHDVAQEAVRLDLSFYMLGSTEAGMARAAANVRARYPTLRLAGAHHGYIEGAQAAEQVAAIARAQPDILWLGMGVPREQAFALRWQAALAGVGVIKTSGGLFDFLSGARSRAPDWMQRFGLEWAYRASLEPARLLPRYAVTNPHALYLLLTRRG</sequence>
<organism evidence="4 5">
    <name type="scientific">Methylobacterium radiodurans</name>
    <dbReference type="NCBI Taxonomy" id="2202828"/>
    <lineage>
        <taxon>Bacteria</taxon>
        <taxon>Pseudomonadati</taxon>
        <taxon>Pseudomonadota</taxon>
        <taxon>Alphaproteobacteria</taxon>
        <taxon>Hyphomicrobiales</taxon>
        <taxon>Methylobacteriaceae</taxon>
        <taxon>Methylobacterium</taxon>
    </lineage>
</organism>
<dbReference type="CDD" id="cd06533">
    <property type="entry name" value="Glyco_transf_WecG_TagA"/>
    <property type="match status" value="1"/>
</dbReference>
<keyword evidence="1" id="KW-0328">Glycosyltransferase</keyword>
<dbReference type="InterPro" id="IPR004629">
    <property type="entry name" value="WecG_TagA_CpsF"/>
</dbReference>
<dbReference type="Pfam" id="PF03808">
    <property type="entry name" value="Glyco_tran_WecG"/>
    <property type="match status" value="1"/>
</dbReference>
<evidence type="ECO:0000313" key="5">
    <source>
        <dbReference type="Proteomes" id="UP000246058"/>
    </source>
</evidence>
<evidence type="ECO:0000256" key="2">
    <source>
        <dbReference type="ARBA" id="ARBA00022679"/>
    </source>
</evidence>
<dbReference type="GO" id="GO:0016758">
    <property type="term" value="F:hexosyltransferase activity"/>
    <property type="evidence" value="ECO:0007669"/>
    <property type="project" value="TreeGrafter"/>
</dbReference>
<dbReference type="PANTHER" id="PTHR34136">
    <property type="match status" value="1"/>
</dbReference>
<feature type="compositionally biased region" description="Gly residues" evidence="3">
    <location>
        <begin position="8"/>
        <end position="18"/>
    </location>
</feature>
<dbReference type="NCBIfam" id="TIGR00696">
    <property type="entry name" value="wecG_tagA_cpsF"/>
    <property type="match status" value="1"/>
</dbReference>
<dbReference type="PANTHER" id="PTHR34136:SF1">
    <property type="entry name" value="UDP-N-ACETYL-D-MANNOSAMINURONIC ACID TRANSFERASE"/>
    <property type="match status" value="1"/>
</dbReference>
<keyword evidence="2 4" id="KW-0808">Transferase</keyword>
<dbReference type="OrthoDB" id="9771846at2"/>
<dbReference type="EMBL" id="CP029551">
    <property type="protein sequence ID" value="AWN36554.1"/>
    <property type="molecule type" value="Genomic_DNA"/>
</dbReference>
<name>A0A2U8VS46_9HYPH</name>
<evidence type="ECO:0000256" key="1">
    <source>
        <dbReference type="ARBA" id="ARBA00022676"/>
    </source>
</evidence>
<evidence type="ECO:0000313" key="4">
    <source>
        <dbReference type="EMBL" id="AWN36554.1"/>
    </source>
</evidence>
<keyword evidence="5" id="KW-1185">Reference proteome</keyword>
<evidence type="ECO:0000256" key="3">
    <source>
        <dbReference type="SAM" id="MobiDB-lite"/>
    </source>
</evidence>
<protein>
    <submittedName>
        <fullName evidence="4">Glycosyltransferase</fullName>
    </submittedName>
</protein>
<feature type="region of interest" description="Disordered" evidence="3">
    <location>
        <begin position="1"/>
        <end position="50"/>
    </location>
</feature>
<reference evidence="4 5" key="1">
    <citation type="submission" date="2018-05" db="EMBL/GenBank/DDBJ databases">
        <title>Complete Genome Sequence of Methylobacterium sp. 17Sr1-43.</title>
        <authorList>
            <person name="Srinivasan S."/>
        </authorList>
    </citation>
    <scope>NUCLEOTIDE SEQUENCE [LARGE SCALE GENOMIC DNA]</scope>
    <source>
        <strain evidence="4 5">17Sr1-43</strain>
    </source>
</reference>
<proteinExistence type="predicted"/>
<accession>A0A2U8VS46</accession>
<dbReference type="RefSeq" id="WP_109951655.1">
    <property type="nucleotide sequence ID" value="NZ_CP029551.1"/>
</dbReference>
<dbReference type="AlphaFoldDB" id="A0A2U8VS46"/>
<dbReference type="Proteomes" id="UP000246058">
    <property type="component" value="Chromosome"/>
</dbReference>